<accession>A0ABT6TR27</accession>
<dbReference type="Gene3D" id="3.30.540.10">
    <property type="entry name" value="Fructose-1,6-Bisphosphatase, subunit A, domain 1"/>
    <property type="match status" value="1"/>
</dbReference>
<reference evidence="1" key="1">
    <citation type="submission" date="2023-04" db="EMBL/GenBank/DDBJ databases">
        <title>Comparative genomic analysis of Cohnella hashimotonis sp. nov., isolated from the International Space Station.</title>
        <authorList>
            <person name="Venkateswaran K."/>
            <person name="Simpson A."/>
        </authorList>
    </citation>
    <scope>NUCLEOTIDE SEQUENCE</scope>
    <source>
        <strain evidence="1">F6_2S_P_1</strain>
    </source>
</reference>
<gene>
    <name evidence="1" type="ORF">KB449_30505</name>
</gene>
<dbReference type="EMBL" id="JAGRPV010000001">
    <property type="protein sequence ID" value="MDI4649307.1"/>
    <property type="molecule type" value="Genomic_DNA"/>
</dbReference>
<sequence>MDPSVINQAKTLAEQLIRQAGAIALERFDDIAELTDKDEHGDVVTEVDHMAEAVILAGIQAVFPDHAIHSEEAGSLGGESDWLWLVDPLDGTNNFAIGLPVFTTSITLMYKREPVLGVIYEPITDRLFVSAAGEGAFVNEKPMHLKPAARLAKANIGWIQGHAVRNDPRAVRLRHLLDVSFKRMMRLWAPTLQWCMLAKGDIDGIVLYNSEGDDLYSGILMVKEAGGVVVDFEGRPITGMQKEPYLIACHPDNQEELLRTVRAGLTSEDGIAQRTDD</sequence>
<dbReference type="SUPFAM" id="SSF56655">
    <property type="entry name" value="Carbohydrate phosphatase"/>
    <property type="match status" value="1"/>
</dbReference>
<dbReference type="PANTHER" id="PTHR20854">
    <property type="entry name" value="INOSITOL MONOPHOSPHATASE"/>
    <property type="match status" value="1"/>
</dbReference>
<evidence type="ECO:0000313" key="1">
    <source>
        <dbReference type="EMBL" id="MDI4649307.1"/>
    </source>
</evidence>
<dbReference type="Pfam" id="PF00459">
    <property type="entry name" value="Inositol_P"/>
    <property type="match status" value="1"/>
</dbReference>
<comment type="caution">
    <text evidence="1">The sequence shown here is derived from an EMBL/GenBank/DDBJ whole genome shotgun (WGS) entry which is preliminary data.</text>
</comment>
<dbReference type="Proteomes" id="UP001161691">
    <property type="component" value="Unassembled WGS sequence"/>
</dbReference>
<name>A0ABT6TR27_9BACL</name>
<organism evidence="1 2">
    <name type="scientific">Cohnella hashimotonis</name>
    <dbReference type="NCBI Taxonomy" id="2826895"/>
    <lineage>
        <taxon>Bacteria</taxon>
        <taxon>Bacillati</taxon>
        <taxon>Bacillota</taxon>
        <taxon>Bacilli</taxon>
        <taxon>Bacillales</taxon>
        <taxon>Paenibacillaceae</taxon>
        <taxon>Cohnella</taxon>
    </lineage>
</organism>
<keyword evidence="2" id="KW-1185">Reference proteome</keyword>
<dbReference type="PRINTS" id="PR00377">
    <property type="entry name" value="IMPHPHTASES"/>
</dbReference>
<dbReference type="PANTHER" id="PTHR20854:SF4">
    <property type="entry name" value="INOSITOL-1-MONOPHOSPHATASE-RELATED"/>
    <property type="match status" value="1"/>
</dbReference>
<dbReference type="InterPro" id="IPR000760">
    <property type="entry name" value="Inositol_monophosphatase-like"/>
</dbReference>
<dbReference type="Gene3D" id="3.40.190.80">
    <property type="match status" value="1"/>
</dbReference>
<dbReference type="RefSeq" id="WP_282911962.1">
    <property type="nucleotide sequence ID" value="NZ_JAGRPV010000001.1"/>
</dbReference>
<proteinExistence type="predicted"/>
<protein>
    <submittedName>
        <fullName evidence="1">Inositol monophosphatase family protein</fullName>
    </submittedName>
</protein>
<evidence type="ECO:0000313" key="2">
    <source>
        <dbReference type="Proteomes" id="UP001161691"/>
    </source>
</evidence>